<organism evidence="2 3">
    <name type="scientific">Penicillium angulare</name>
    <dbReference type="NCBI Taxonomy" id="116970"/>
    <lineage>
        <taxon>Eukaryota</taxon>
        <taxon>Fungi</taxon>
        <taxon>Dikarya</taxon>
        <taxon>Ascomycota</taxon>
        <taxon>Pezizomycotina</taxon>
        <taxon>Eurotiomycetes</taxon>
        <taxon>Eurotiomycetidae</taxon>
        <taxon>Eurotiales</taxon>
        <taxon>Aspergillaceae</taxon>
        <taxon>Penicillium</taxon>
    </lineage>
</organism>
<dbReference type="PANTHER" id="PTHR37540">
    <property type="entry name" value="TRANSCRIPTION FACTOR (ACR-2), PUTATIVE-RELATED-RELATED"/>
    <property type="match status" value="1"/>
</dbReference>
<dbReference type="InterPro" id="IPR021858">
    <property type="entry name" value="Fun_TF"/>
</dbReference>
<name>A0A9W9FZE3_9EURO</name>
<protein>
    <recommendedName>
        <fullName evidence="4">Tachykinin family protein</fullName>
    </recommendedName>
</protein>
<reference evidence="2" key="1">
    <citation type="submission" date="2022-11" db="EMBL/GenBank/DDBJ databases">
        <authorList>
            <person name="Petersen C."/>
        </authorList>
    </citation>
    <scope>NUCLEOTIDE SEQUENCE</scope>
    <source>
        <strain evidence="2">IBT 30069</strain>
    </source>
</reference>
<accession>A0A9W9FZE3</accession>
<feature type="compositionally biased region" description="Low complexity" evidence="1">
    <location>
        <begin position="105"/>
        <end position="114"/>
    </location>
</feature>
<keyword evidence="3" id="KW-1185">Reference proteome</keyword>
<sequence>MDQLESFTFSGARPSNSEPKTSAPLDRPSFTFIDHDDDLTSKRIKDVNARKAIRSHVMRDVRRRERLAGTKRTSKRENRESRATARTDNDEADDPTERTLVLRAPSPSSGSSVSNRGLGANLISSENERGRPPRWMAGSPLPYQPSRSLPMAWFCDPFCTLPGTNEIPAMVAGLLYYWKMVFVPITFPSGLKDSETPEVELMVRSSFSDPGSFFGLMSMCAAHRAALGVQRPGASNAPTDRDRVTNDIDYFVMKEKAIHEMNIKVRDPSLALRNEAFDTIVNLLTGSLIAGLFDEARVHLTGLKRMVELRGGITDKSISSSSVLVAIVTSDVKAGSGLLAKPVFPLTWDAQPVPMEIHRRIRPPAQSPVRRLGSGFWANTLLSHQLLIILNVVRDIIFYSITVRVAPLLVHQNDHDFFRVLNCETEHQLLSYVYNNDSESLDPSMTDLDVHPIESVTRVASICFLNHFLIVSPPSSGLGRALTMHLKKAVGRYSLTSLLELPKENAGLFAWALFIGAQGSLGHPERSWFVERLGRVAMLYDWQSWEQVSRILTDYFFVAAVQGSSWRAIWDEAVAGFVICAEEA</sequence>
<dbReference type="OrthoDB" id="3469225at2759"/>
<dbReference type="Pfam" id="PF11951">
    <property type="entry name" value="Fungal_trans_2"/>
    <property type="match status" value="1"/>
</dbReference>
<feature type="compositionally biased region" description="Basic and acidic residues" evidence="1">
    <location>
        <begin position="75"/>
        <end position="89"/>
    </location>
</feature>
<evidence type="ECO:0000313" key="3">
    <source>
        <dbReference type="Proteomes" id="UP001149165"/>
    </source>
</evidence>
<evidence type="ECO:0000256" key="1">
    <source>
        <dbReference type="SAM" id="MobiDB-lite"/>
    </source>
</evidence>
<feature type="region of interest" description="Disordered" evidence="1">
    <location>
        <begin position="1"/>
        <end position="134"/>
    </location>
</feature>
<dbReference type="EMBL" id="JAPQKH010000003">
    <property type="protein sequence ID" value="KAJ5108785.1"/>
    <property type="molecule type" value="Genomic_DNA"/>
</dbReference>
<proteinExistence type="predicted"/>
<dbReference type="PANTHER" id="PTHR37540:SF5">
    <property type="entry name" value="TRANSCRIPTION FACTOR DOMAIN-CONTAINING PROTEIN"/>
    <property type="match status" value="1"/>
</dbReference>
<evidence type="ECO:0000313" key="2">
    <source>
        <dbReference type="EMBL" id="KAJ5108785.1"/>
    </source>
</evidence>
<gene>
    <name evidence="2" type="ORF">N7456_005460</name>
</gene>
<reference evidence="2" key="2">
    <citation type="journal article" date="2023" name="IMA Fungus">
        <title>Comparative genomic study of the Penicillium genus elucidates a diverse pangenome and 15 lateral gene transfer events.</title>
        <authorList>
            <person name="Petersen C."/>
            <person name="Sorensen T."/>
            <person name="Nielsen M.R."/>
            <person name="Sondergaard T.E."/>
            <person name="Sorensen J.L."/>
            <person name="Fitzpatrick D.A."/>
            <person name="Frisvad J.C."/>
            <person name="Nielsen K.L."/>
        </authorList>
    </citation>
    <scope>NUCLEOTIDE SEQUENCE</scope>
    <source>
        <strain evidence="2">IBT 30069</strain>
    </source>
</reference>
<dbReference type="Proteomes" id="UP001149165">
    <property type="component" value="Unassembled WGS sequence"/>
</dbReference>
<evidence type="ECO:0008006" key="4">
    <source>
        <dbReference type="Google" id="ProtNLM"/>
    </source>
</evidence>
<comment type="caution">
    <text evidence="2">The sequence shown here is derived from an EMBL/GenBank/DDBJ whole genome shotgun (WGS) entry which is preliminary data.</text>
</comment>
<feature type="compositionally biased region" description="Polar residues" evidence="1">
    <location>
        <begin position="1"/>
        <end position="20"/>
    </location>
</feature>
<dbReference type="AlphaFoldDB" id="A0A9W9FZE3"/>
<feature type="compositionally biased region" description="Basic and acidic residues" evidence="1">
    <location>
        <begin position="38"/>
        <end position="49"/>
    </location>
</feature>
<feature type="compositionally biased region" description="Basic and acidic residues" evidence="1">
    <location>
        <begin position="57"/>
        <end position="68"/>
    </location>
</feature>